<sequence length="110" mass="12292">MICRIMVAVGSVYGWLLGIATVVPAQVGAGESTPPVGVQRIWRSLIAAWLVEAAREECRGFDRFESGLSVKKSQTRRLWGRIPLARIWESRVQDHRRAPIFSAGAFQCPR</sequence>
<dbReference type="Proteomes" id="UP000298030">
    <property type="component" value="Unassembled WGS sequence"/>
</dbReference>
<feature type="chain" id="PRO_5021499086" description="Secreted protein" evidence="1">
    <location>
        <begin position="26"/>
        <end position="110"/>
    </location>
</feature>
<keyword evidence="1" id="KW-0732">Signal</keyword>
<keyword evidence="3" id="KW-1185">Reference proteome</keyword>
<name>A0A4Y7SGZ2_COPMI</name>
<organism evidence="2 3">
    <name type="scientific">Coprinellus micaceus</name>
    <name type="common">Glistening ink-cap mushroom</name>
    <name type="synonym">Coprinus micaceus</name>
    <dbReference type="NCBI Taxonomy" id="71717"/>
    <lineage>
        <taxon>Eukaryota</taxon>
        <taxon>Fungi</taxon>
        <taxon>Dikarya</taxon>
        <taxon>Basidiomycota</taxon>
        <taxon>Agaricomycotina</taxon>
        <taxon>Agaricomycetes</taxon>
        <taxon>Agaricomycetidae</taxon>
        <taxon>Agaricales</taxon>
        <taxon>Agaricineae</taxon>
        <taxon>Psathyrellaceae</taxon>
        <taxon>Coprinellus</taxon>
    </lineage>
</organism>
<accession>A0A4Y7SGZ2</accession>
<reference evidence="2 3" key="1">
    <citation type="journal article" date="2019" name="Nat. Ecol. Evol.">
        <title>Megaphylogeny resolves global patterns of mushroom evolution.</title>
        <authorList>
            <person name="Varga T."/>
            <person name="Krizsan K."/>
            <person name="Foldi C."/>
            <person name="Dima B."/>
            <person name="Sanchez-Garcia M."/>
            <person name="Sanchez-Ramirez S."/>
            <person name="Szollosi G.J."/>
            <person name="Szarkandi J.G."/>
            <person name="Papp V."/>
            <person name="Albert L."/>
            <person name="Andreopoulos W."/>
            <person name="Angelini C."/>
            <person name="Antonin V."/>
            <person name="Barry K.W."/>
            <person name="Bougher N.L."/>
            <person name="Buchanan P."/>
            <person name="Buyck B."/>
            <person name="Bense V."/>
            <person name="Catcheside P."/>
            <person name="Chovatia M."/>
            <person name="Cooper J."/>
            <person name="Damon W."/>
            <person name="Desjardin D."/>
            <person name="Finy P."/>
            <person name="Geml J."/>
            <person name="Haridas S."/>
            <person name="Hughes K."/>
            <person name="Justo A."/>
            <person name="Karasinski D."/>
            <person name="Kautmanova I."/>
            <person name="Kiss B."/>
            <person name="Kocsube S."/>
            <person name="Kotiranta H."/>
            <person name="LaButti K.M."/>
            <person name="Lechner B.E."/>
            <person name="Liimatainen K."/>
            <person name="Lipzen A."/>
            <person name="Lukacs Z."/>
            <person name="Mihaltcheva S."/>
            <person name="Morgado L.N."/>
            <person name="Niskanen T."/>
            <person name="Noordeloos M.E."/>
            <person name="Ohm R.A."/>
            <person name="Ortiz-Santana B."/>
            <person name="Ovrebo C."/>
            <person name="Racz N."/>
            <person name="Riley R."/>
            <person name="Savchenko A."/>
            <person name="Shiryaev A."/>
            <person name="Soop K."/>
            <person name="Spirin V."/>
            <person name="Szebenyi C."/>
            <person name="Tomsovsky M."/>
            <person name="Tulloss R.E."/>
            <person name="Uehling J."/>
            <person name="Grigoriev I.V."/>
            <person name="Vagvolgyi C."/>
            <person name="Papp T."/>
            <person name="Martin F.M."/>
            <person name="Miettinen O."/>
            <person name="Hibbett D.S."/>
            <person name="Nagy L.G."/>
        </authorList>
    </citation>
    <scope>NUCLEOTIDE SEQUENCE [LARGE SCALE GENOMIC DNA]</scope>
    <source>
        <strain evidence="2 3">FP101781</strain>
    </source>
</reference>
<feature type="signal peptide" evidence="1">
    <location>
        <begin position="1"/>
        <end position="25"/>
    </location>
</feature>
<evidence type="ECO:0000256" key="1">
    <source>
        <dbReference type="SAM" id="SignalP"/>
    </source>
</evidence>
<evidence type="ECO:0008006" key="4">
    <source>
        <dbReference type="Google" id="ProtNLM"/>
    </source>
</evidence>
<evidence type="ECO:0000313" key="2">
    <source>
        <dbReference type="EMBL" id="TEB21095.1"/>
    </source>
</evidence>
<protein>
    <recommendedName>
        <fullName evidence="4">Secreted protein</fullName>
    </recommendedName>
</protein>
<dbReference type="AlphaFoldDB" id="A0A4Y7SGZ2"/>
<evidence type="ECO:0000313" key="3">
    <source>
        <dbReference type="Proteomes" id="UP000298030"/>
    </source>
</evidence>
<proteinExistence type="predicted"/>
<gene>
    <name evidence="2" type="ORF">FA13DRAFT_170657</name>
</gene>
<dbReference type="EMBL" id="QPFP01000123">
    <property type="protein sequence ID" value="TEB21095.1"/>
    <property type="molecule type" value="Genomic_DNA"/>
</dbReference>
<comment type="caution">
    <text evidence="2">The sequence shown here is derived from an EMBL/GenBank/DDBJ whole genome shotgun (WGS) entry which is preliminary data.</text>
</comment>